<dbReference type="SUPFAM" id="SSF53335">
    <property type="entry name" value="S-adenosyl-L-methionine-dependent methyltransferases"/>
    <property type="match status" value="1"/>
</dbReference>
<dbReference type="CDD" id="cd02440">
    <property type="entry name" value="AdoMet_MTases"/>
    <property type="match status" value="1"/>
</dbReference>
<dbReference type="RefSeq" id="WP_209467837.1">
    <property type="nucleotide sequence ID" value="NZ_JAGGLG010000034.1"/>
</dbReference>
<keyword evidence="3" id="KW-1185">Reference proteome</keyword>
<name>A0ABS4JW20_9FIRM</name>
<dbReference type="Gene3D" id="3.40.50.150">
    <property type="entry name" value="Vaccinia Virus protein VP39"/>
    <property type="match status" value="1"/>
</dbReference>
<evidence type="ECO:0000313" key="2">
    <source>
        <dbReference type="EMBL" id="MBP2019735.1"/>
    </source>
</evidence>
<dbReference type="PANTHER" id="PTHR18895">
    <property type="entry name" value="HEMK METHYLTRANSFERASE"/>
    <property type="match status" value="1"/>
</dbReference>
<accession>A0ABS4JW20</accession>
<protein>
    <submittedName>
        <fullName evidence="2">Methylase of polypeptide subunit release factors</fullName>
    </submittedName>
</protein>
<reference evidence="2 3" key="1">
    <citation type="submission" date="2021-03" db="EMBL/GenBank/DDBJ databases">
        <title>Genomic Encyclopedia of Type Strains, Phase IV (KMG-IV): sequencing the most valuable type-strain genomes for metagenomic binning, comparative biology and taxonomic classification.</title>
        <authorList>
            <person name="Goeker M."/>
        </authorList>
    </citation>
    <scope>NUCLEOTIDE SEQUENCE [LARGE SCALE GENOMIC DNA]</scope>
    <source>
        <strain evidence="2 3">DSM 27138</strain>
    </source>
</reference>
<dbReference type="InterPro" id="IPR007848">
    <property type="entry name" value="Small_mtfrase_dom"/>
</dbReference>
<organism evidence="2 3">
    <name type="scientific">Symbiobacterium terraclitae</name>
    <dbReference type="NCBI Taxonomy" id="557451"/>
    <lineage>
        <taxon>Bacteria</taxon>
        <taxon>Bacillati</taxon>
        <taxon>Bacillota</taxon>
        <taxon>Clostridia</taxon>
        <taxon>Eubacteriales</taxon>
        <taxon>Symbiobacteriaceae</taxon>
        <taxon>Symbiobacterium</taxon>
    </lineage>
</organism>
<feature type="domain" description="Methyltransferase small" evidence="1">
    <location>
        <begin position="148"/>
        <end position="277"/>
    </location>
</feature>
<keyword evidence="2" id="KW-0489">Methyltransferase</keyword>
<dbReference type="Proteomes" id="UP001519289">
    <property type="component" value="Unassembled WGS sequence"/>
</dbReference>
<dbReference type="PANTHER" id="PTHR18895:SF74">
    <property type="entry name" value="MTRF1L RELEASE FACTOR GLUTAMINE METHYLTRANSFERASE"/>
    <property type="match status" value="1"/>
</dbReference>
<keyword evidence="2" id="KW-0808">Transferase</keyword>
<dbReference type="Pfam" id="PF05175">
    <property type="entry name" value="MTS"/>
    <property type="match status" value="1"/>
</dbReference>
<dbReference type="EMBL" id="JAGGLG010000034">
    <property type="protein sequence ID" value="MBP2019735.1"/>
    <property type="molecule type" value="Genomic_DNA"/>
</dbReference>
<dbReference type="GO" id="GO:0032259">
    <property type="term" value="P:methylation"/>
    <property type="evidence" value="ECO:0007669"/>
    <property type="project" value="UniProtKB-KW"/>
</dbReference>
<proteinExistence type="predicted"/>
<evidence type="ECO:0000313" key="3">
    <source>
        <dbReference type="Proteomes" id="UP001519289"/>
    </source>
</evidence>
<sequence>MAVFRAHSAGVRVFENRDLEASDRIARHLGRGGVAILDGPWEKIIRLRRTLAAKGASREALRNLMLRADAATPQPVPGLPALLRDGLVALDDVLFALRSAENTHPVEALGGSLITVHPDVLVPRSQPLIWLIRRALERVRPDLPPAPAVLDMGCGSGVCALLAAQVMPDAAVLAADHLPEALASTAVNAARFAAEGRIRAGAVATAEPGDLYETLGDRRFDLIIFNAPWVVAPARNRMETALNDGGQRTIRRFLAGAPARLNPGGRVIVGYSDHSGPRAIANLERFIAEAGLRILGRLSDRIKTHRKKRAWEAIYAYDLAGRE</sequence>
<dbReference type="GO" id="GO:0008168">
    <property type="term" value="F:methyltransferase activity"/>
    <property type="evidence" value="ECO:0007669"/>
    <property type="project" value="UniProtKB-KW"/>
</dbReference>
<evidence type="ECO:0000259" key="1">
    <source>
        <dbReference type="Pfam" id="PF05175"/>
    </source>
</evidence>
<comment type="caution">
    <text evidence="2">The sequence shown here is derived from an EMBL/GenBank/DDBJ whole genome shotgun (WGS) entry which is preliminary data.</text>
</comment>
<dbReference type="InterPro" id="IPR029063">
    <property type="entry name" value="SAM-dependent_MTases_sf"/>
</dbReference>
<dbReference type="InterPro" id="IPR050320">
    <property type="entry name" value="N5-glutamine_MTase"/>
</dbReference>
<gene>
    <name evidence="2" type="ORF">J2Z79_003177</name>
</gene>